<dbReference type="KEGG" id="aprc:113871345"/>
<feature type="compositionally biased region" description="Basic and acidic residues" evidence="1">
    <location>
        <begin position="241"/>
        <end position="254"/>
    </location>
</feature>
<dbReference type="Pfam" id="PF15477">
    <property type="entry name" value="SMAP"/>
    <property type="match status" value="1"/>
</dbReference>
<evidence type="ECO:0000256" key="1">
    <source>
        <dbReference type="SAM" id="MobiDB-lite"/>
    </source>
</evidence>
<evidence type="ECO:0000313" key="5">
    <source>
        <dbReference type="RefSeq" id="XP_027364210.1"/>
    </source>
</evidence>
<feature type="compositionally biased region" description="Basic and acidic residues" evidence="1">
    <location>
        <begin position="114"/>
        <end position="186"/>
    </location>
</feature>
<feature type="compositionally biased region" description="Basic and acidic residues" evidence="1">
    <location>
        <begin position="73"/>
        <end position="83"/>
    </location>
</feature>
<protein>
    <submittedName>
        <fullName evidence="4 5">Arginine/serine-rich coiled-coil protein 2 isoform X1</fullName>
    </submittedName>
</protein>
<reference evidence="4 5" key="2">
    <citation type="submission" date="2025-04" db="UniProtKB">
        <authorList>
            <consortium name="RefSeq"/>
        </authorList>
    </citation>
    <scope>IDENTIFICATION</scope>
    <source>
        <tissue evidence="4 5">Young leaves</tissue>
    </source>
</reference>
<feature type="region of interest" description="Disordered" evidence="1">
    <location>
        <begin position="1"/>
        <end position="343"/>
    </location>
</feature>
<feature type="compositionally biased region" description="Basic and acidic residues" evidence="1">
    <location>
        <begin position="303"/>
        <end position="317"/>
    </location>
</feature>
<dbReference type="PANTHER" id="PTHR22426">
    <property type="entry name" value="ARGININE_SERINE-RICH COILED-COIL PROTEIN 2"/>
    <property type="match status" value="1"/>
</dbReference>
<dbReference type="Proteomes" id="UP000694853">
    <property type="component" value="Unplaced"/>
</dbReference>
<name>A0A8B8MAV2_ABRPR</name>
<dbReference type="InterPro" id="IPR028124">
    <property type="entry name" value="SMAP_dom"/>
</dbReference>
<dbReference type="RefSeq" id="XP_027364210.1">
    <property type="nucleotide sequence ID" value="XM_027508409.1"/>
</dbReference>
<dbReference type="RefSeq" id="XP_027364209.1">
    <property type="nucleotide sequence ID" value="XM_027508408.1"/>
</dbReference>
<gene>
    <name evidence="4 5" type="primary">LOC113871345</name>
</gene>
<accession>A0A8B8MAV2</accession>
<evidence type="ECO:0000313" key="4">
    <source>
        <dbReference type="RefSeq" id="XP_027364209.1"/>
    </source>
</evidence>
<feature type="domain" description="Small acidic protein-like" evidence="2">
    <location>
        <begin position="408"/>
        <end position="478"/>
    </location>
</feature>
<dbReference type="OrthoDB" id="1928974at2759"/>
<feature type="compositionally biased region" description="Basic and acidic residues" evidence="1">
    <location>
        <begin position="199"/>
        <end position="224"/>
    </location>
</feature>
<feature type="compositionally biased region" description="Polar residues" evidence="1">
    <location>
        <begin position="227"/>
        <end position="240"/>
    </location>
</feature>
<evidence type="ECO:0000259" key="2">
    <source>
        <dbReference type="Pfam" id="PF15477"/>
    </source>
</evidence>
<proteinExistence type="predicted"/>
<dbReference type="PANTHER" id="PTHR22426:SF2">
    <property type="entry name" value="ARGININE_SERINE-RICH COILED-COIL PROTEIN 2"/>
    <property type="match status" value="1"/>
</dbReference>
<sequence length="479" mass="55179">MMDSNLPSPPHGNYDTKNAFRKPSCDAANRNYRRRSPVEGSPSPDGSPRHEHSSSPNAVKENSARVSHHHSRKYDGREQDRQYGRSHYGRSSDSLRNFDRHSSKSSYGHFRHVKYADEDRYCERLSSRSGHESRDDHMREESDSRSKHYQRGVDKYSRDKYDRSDHRSKEKHRETCLEHHKYKDMDSSYNKSASGKKHALYDKVEREGHSRDWDGRDERRDSRRSSGNYRSDQAVSYSESRNQRDELGPQKDSGKFSLNEAFKSEQESNGQNLLWEEKRKHDDTEIGKDKDWKTGKVGNEICIEDKESSGKKPKLFDPDNDENYEKDDESKTTSSKVSHESKAKLVVTKTSGFDGDNNLDAAKIAAMRAAELVNRNLVGAGCLTTDQKKKLLWGGKKSTPTEESGHRWDTAMFSDRERQEKFNKLMGMKGEVKVEQNSNNQSGNDILRAEKQKELQLDLEKQYTAGLRRRDGRTVGLGL</sequence>
<feature type="compositionally biased region" description="Acidic residues" evidence="1">
    <location>
        <begin position="318"/>
        <end position="327"/>
    </location>
</feature>
<reference evidence="3" key="1">
    <citation type="journal article" date="2019" name="Toxins">
        <title>Detection of Abrin-Like and Prepropulchellin-Like Toxin Genes and Transcripts Using Whole Genome Sequencing and Full-Length Transcript Sequencing of Abrus precatorius.</title>
        <authorList>
            <person name="Hovde B.T."/>
            <person name="Daligault H.E."/>
            <person name="Hanschen E.R."/>
            <person name="Kunde Y.A."/>
            <person name="Johnson M.B."/>
            <person name="Starkenburg S.R."/>
            <person name="Johnson S.L."/>
        </authorList>
    </citation>
    <scope>NUCLEOTIDE SEQUENCE [LARGE SCALE GENOMIC DNA]</scope>
</reference>
<organism evidence="3 4">
    <name type="scientific">Abrus precatorius</name>
    <name type="common">Indian licorice</name>
    <name type="synonym">Glycine abrus</name>
    <dbReference type="NCBI Taxonomy" id="3816"/>
    <lineage>
        <taxon>Eukaryota</taxon>
        <taxon>Viridiplantae</taxon>
        <taxon>Streptophyta</taxon>
        <taxon>Embryophyta</taxon>
        <taxon>Tracheophyta</taxon>
        <taxon>Spermatophyta</taxon>
        <taxon>Magnoliopsida</taxon>
        <taxon>eudicotyledons</taxon>
        <taxon>Gunneridae</taxon>
        <taxon>Pentapetalae</taxon>
        <taxon>rosids</taxon>
        <taxon>fabids</taxon>
        <taxon>Fabales</taxon>
        <taxon>Fabaceae</taxon>
        <taxon>Papilionoideae</taxon>
        <taxon>50 kb inversion clade</taxon>
        <taxon>NPAAA clade</taxon>
        <taxon>indigoferoid/millettioid clade</taxon>
        <taxon>Abreae</taxon>
        <taxon>Abrus</taxon>
    </lineage>
</organism>
<dbReference type="AlphaFoldDB" id="A0A8B8MAV2"/>
<keyword evidence="3" id="KW-1185">Reference proteome</keyword>
<feature type="compositionally biased region" description="Basic and acidic residues" evidence="1">
    <location>
        <begin position="275"/>
        <end position="294"/>
    </location>
</feature>
<evidence type="ECO:0000313" key="3">
    <source>
        <dbReference type="Proteomes" id="UP000694853"/>
    </source>
</evidence>
<dbReference type="GeneID" id="113871345"/>